<dbReference type="PANTHER" id="PTHR48258:SF14">
    <property type="entry name" value="OS02G0583300 PROTEIN"/>
    <property type="match status" value="1"/>
</dbReference>
<keyword evidence="4" id="KW-1185">Reference proteome</keyword>
<dbReference type="Proteomes" id="UP001151760">
    <property type="component" value="Unassembled WGS sequence"/>
</dbReference>
<protein>
    <recommendedName>
        <fullName evidence="2">DUF4218 domain-containing protein</fullName>
    </recommendedName>
</protein>
<feature type="domain" description="DUF4218" evidence="2">
    <location>
        <begin position="105"/>
        <end position="201"/>
    </location>
</feature>
<name>A0ABQ5G9L6_9ASTR</name>
<dbReference type="EMBL" id="BQNB010018253">
    <property type="protein sequence ID" value="GJT72376.1"/>
    <property type="molecule type" value="Genomic_DNA"/>
</dbReference>
<sequence>SLSGWSGQGYKACPTCNKDTLYVRVLGKTTYVGHRRFLKKPHKWRRSLEFNGETKDGDPLREFDRDQIQAQLSRLPTCLKSHDCHITMQRLLPYGLQQYLPDTSKVVDILCNLELIYPLAFFDIMIHLVIYLPLEALEGGPIRPYWMYPFKRFTKKLKNYVRNKAKPKGSIAEGYVAEEALTFSSHYFRDVTTKFNRPDRNVDPLPPTCQFQVFRSVCKLIGLWSVIRFDDQELKKVICLNDLDFVTLHIDGQLTDVDAPPDIIDVDKDDDIIDDENALLHDLANSNDENLVNVDDDDDVDGVADALPFLAPGPGRAEGGGPGKDWDWDAQIAFWNDPKNLARCAQNRKNRAKSTVEEMLRLQGLGSNTETGVPYTEDEIMAIVRKGKQRGHLPGVGRVLPGQGTDLLSPLPPPPRCTHNSDVVKLKKSNKLLTKQVNIIMKLFRSDDKMSQMLTQLQSQPKFGSGSGSGPCGDDEPGDDDSGEDEEDADS</sequence>
<organism evidence="3 4">
    <name type="scientific">Tanacetum coccineum</name>
    <dbReference type="NCBI Taxonomy" id="301880"/>
    <lineage>
        <taxon>Eukaryota</taxon>
        <taxon>Viridiplantae</taxon>
        <taxon>Streptophyta</taxon>
        <taxon>Embryophyta</taxon>
        <taxon>Tracheophyta</taxon>
        <taxon>Spermatophyta</taxon>
        <taxon>Magnoliopsida</taxon>
        <taxon>eudicotyledons</taxon>
        <taxon>Gunneridae</taxon>
        <taxon>Pentapetalae</taxon>
        <taxon>asterids</taxon>
        <taxon>campanulids</taxon>
        <taxon>Asterales</taxon>
        <taxon>Asteraceae</taxon>
        <taxon>Asteroideae</taxon>
        <taxon>Anthemideae</taxon>
        <taxon>Anthemidinae</taxon>
        <taxon>Tanacetum</taxon>
    </lineage>
</organism>
<gene>
    <name evidence="3" type="ORF">Tco_1031662</name>
</gene>
<evidence type="ECO:0000313" key="3">
    <source>
        <dbReference type="EMBL" id="GJT72376.1"/>
    </source>
</evidence>
<evidence type="ECO:0000313" key="4">
    <source>
        <dbReference type="Proteomes" id="UP001151760"/>
    </source>
</evidence>
<dbReference type="PANTHER" id="PTHR48258">
    <property type="entry name" value="DUF4218 DOMAIN-CONTAINING PROTEIN-RELATED"/>
    <property type="match status" value="1"/>
</dbReference>
<dbReference type="InterPro" id="IPR004242">
    <property type="entry name" value="Transposase_21"/>
</dbReference>
<feature type="non-terminal residue" evidence="3">
    <location>
        <position position="1"/>
    </location>
</feature>
<dbReference type="InterPro" id="IPR025452">
    <property type="entry name" value="DUF4218"/>
</dbReference>
<feature type="region of interest" description="Disordered" evidence="1">
    <location>
        <begin position="451"/>
        <end position="491"/>
    </location>
</feature>
<comment type="caution">
    <text evidence="3">The sequence shown here is derived from an EMBL/GenBank/DDBJ whole genome shotgun (WGS) entry which is preliminary data.</text>
</comment>
<evidence type="ECO:0000256" key="1">
    <source>
        <dbReference type="SAM" id="MobiDB-lite"/>
    </source>
</evidence>
<feature type="compositionally biased region" description="Acidic residues" evidence="1">
    <location>
        <begin position="473"/>
        <end position="491"/>
    </location>
</feature>
<dbReference type="Pfam" id="PF13960">
    <property type="entry name" value="DUF4218"/>
    <property type="match status" value="1"/>
</dbReference>
<reference evidence="3" key="1">
    <citation type="journal article" date="2022" name="Int. J. Mol. Sci.">
        <title>Draft Genome of Tanacetum Coccineum: Genomic Comparison of Closely Related Tanacetum-Family Plants.</title>
        <authorList>
            <person name="Yamashiro T."/>
            <person name="Shiraishi A."/>
            <person name="Nakayama K."/>
            <person name="Satake H."/>
        </authorList>
    </citation>
    <scope>NUCLEOTIDE SEQUENCE</scope>
</reference>
<dbReference type="Pfam" id="PF02992">
    <property type="entry name" value="Transposase_21"/>
    <property type="match status" value="1"/>
</dbReference>
<proteinExistence type="predicted"/>
<evidence type="ECO:0000259" key="2">
    <source>
        <dbReference type="Pfam" id="PF13960"/>
    </source>
</evidence>
<reference evidence="3" key="2">
    <citation type="submission" date="2022-01" db="EMBL/GenBank/DDBJ databases">
        <authorList>
            <person name="Yamashiro T."/>
            <person name="Shiraishi A."/>
            <person name="Satake H."/>
            <person name="Nakayama K."/>
        </authorList>
    </citation>
    <scope>NUCLEOTIDE SEQUENCE</scope>
</reference>
<accession>A0ABQ5G9L6</accession>
<feature type="compositionally biased region" description="Polar residues" evidence="1">
    <location>
        <begin position="452"/>
        <end position="462"/>
    </location>
</feature>